<dbReference type="Pfam" id="PF00583">
    <property type="entry name" value="Acetyltransf_1"/>
    <property type="match status" value="1"/>
</dbReference>
<dbReference type="Gene3D" id="3.40.630.30">
    <property type="match status" value="1"/>
</dbReference>
<organism evidence="4 5">
    <name type="scientific">Stackebrandtia endophytica</name>
    <dbReference type="NCBI Taxonomy" id="1496996"/>
    <lineage>
        <taxon>Bacteria</taxon>
        <taxon>Bacillati</taxon>
        <taxon>Actinomycetota</taxon>
        <taxon>Actinomycetes</taxon>
        <taxon>Glycomycetales</taxon>
        <taxon>Glycomycetaceae</taxon>
        <taxon>Stackebrandtia</taxon>
    </lineage>
</organism>
<comment type="caution">
    <text evidence="4">The sequence shown here is derived from an EMBL/GenBank/DDBJ whole genome shotgun (WGS) entry which is preliminary data.</text>
</comment>
<dbReference type="GO" id="GO:0016747">
    <property type="term" value="F:acyltransferase activity, transferring groups other than amino-acyl groups"/>
    <property type="evidence" value="ECO:0007669"/>
    <property type="project" value="InterPro"/>
</dbReference>
<gene>
    <name evidence="4" type="ORF">FB566_3120</name>
</gene>
<dbReference type="InterPro" id="IPR050832">
    <property type="entry name" value="Bact_Acetyltransf"/>
</dbReference>
<dbReference type="PROSITE" id="PS51186">
    <property type="entry name" value="GNAT"/>
    <property type="match status" value="1"/>
</dbReference>
<sequence>MAEDGVYARQAVSARYEETMSVEIRGFRPADHAACRDLWIEMVEDRRQMYDDPAVGGDPGAAFEEYLTRLNLSGMWVADDDDTVVGFTGLLVWQRHGEVDPLVVTADRRESGLGSRLLETVSEEARRRRLEYLTIRPPARNLAGMHCAHQAGFTVLAEVTLRQDLTDHERLDGIDLRGLNFQY</sequence>
<dbReference type="InParanoid" id="A0A543AYB1"/>
<dbReference type="SUPFAM" id="SSF55729">
    <property type="entry name" value="Acyl-CoA N-acyltransferases (Nat)"/>
    <property type="match status" value="1"/>
</dbReference>
<dbReference type="InterPro" id="IPR016181">
    <property type="entry name" value="Acyl_CoA_acyltransferase"/>
</dbReference>
<feature type="domain" description="N-acetyltransferase" evidence="3">
    <location>
        <begin position="22"/>
        <end position="172"/>
    </location>
</feature>
<evidence type="ECO:0000256" key="2">
    <source>
        <dbReference type="ARBA" id="ARBA00023315"/>
    </source>
</evidence>
<protein>
    <submittedName>
        <fullName evidence="4">Acetyltransferase (GNAT) family protein</fullName>
    </submittedName>
</protein>
<dbReference type="OrthoDB" id="3289409at2"/>
<keyword evidence="5" id="KW-1185">Reference proteome</keyword>
<accession>A0A543AYB1</accession>
<evidence type="ECO:0000259" key="3">
    <source>
        <dbReference type="PROSITE" id="PS51186"/>
    </source>
</evidence>
<keyword evidence="2" id="KW-0012">Acyltransferase</keyword>
<dbReference type="EMBL" id="VFOW01000001">
    <property type="protein sequence ID" value="TQL77561.1"/>
    <property type="molecule type" value="Genomic_DNA"/>
</dbReference>
<dbReference type="PANTHER" id="PTHR43877">
    <property type="entry name" value="AMINOALKYLPHOSPHONATE N-ACETYLTRANSFERASE-RELATED-RELATED"/>
    <property type="match status" value="1"/>
</dbReference>
<evidence type="ECO:0000256" key="1">
    <source>
        <dbReference type="ARBA" id="ARBA00022679"/>
    </source>
</evidence>
<dbReference type="Proteomes" id="UP000317043">
    <property type="component" value="Unassembled WGS sequence"/>
</dbReference>
<keyword evidence="1 4" id="KW-0808">Transferase</keyword>
<proteinExistence type="predicted"/>
<name>A0A543AYB1_9ACTN</name>
<reference evidence="4 5" key="1">
    <citation type="submission" date="2019-06" db="EMBL/GenBank/DDBJ databases">
        <title>Sequencing the genomes of 1000 actinobacteria strains.</title>
        <authorList>
            <person name="Klenk H.-P."/>
        </authorList>
    </citation>
    <scope>NUCLEOTIDE SEQUENCE [LARGE SCALE GENOMIC DNA]</scope>
    <source>
        <strain evidence="4 5">DSM 45928</strain>
    </source>
</reference>
<evidence type="ECO:0000313" key="4">
    <source>
        <dbReference type="EMBL" id="TQL77561.1"/>
    </source>
</evidence>
<evidence type="ECO:0000313" key="5">
    <source>
        <dbReference type="Proteomes" id="UP000317043"/>
    </source>
</evidence>
<dbReference type="AlphaFoldDB" id="A0A543AYB1"/>
<dbReference type="CDD" id="cd04301">
    <property type="entry name" value="NAT_SF"/>
    <property type="match status" value="1"/>
</dbReference>
<dbReference type="InterPro" id="IPR000182">
    <property type="entry name" value="GNAT_dom"/>
</dbReference>